<feature type="binding site" evidence="10">
    <location>
        <position position="117"/>
    </location>
    <ligand>
        <name>L-histidine</name>
        <dbReference type="ChEBI" id="CHEBI:57595"/>
    </ligand>
</feature>
<dbReference type="InterPro" id="IPR041715">
    <property type="entry name" value="HisRS-like_core"/>
</dbReference>
<keyword evidence="7 9" id="KW-0368">Histidine biosynthesis</keyword>
<feature type="binding site" evidence="10">
    <location>
        <position position="113"/>
    </location>
    <ligand>
        <name>L-histidine</name>
        <dbReference type="ChEBI" id="CHEBI:57595"/>
    </ligand>
</feature>
<evidence type="ECO:0000256" key="9">
    <source>
        <dbReference type="HAMAP-Rule" id="MF_00125"/>
    </source>
</evidence>
<comment type="miscellaneous">
    <text evidence="9">This function is generally fulfilled by the C-terminal part of HisG, which is missing in some bacteria such as this one.</text>
</comment>
<dbReference type="GO" id="GO:0004821">
    <property type="term" value="F:histidine-tRNA ligase activity"/>
    <property type="evidence" value="ECO:0007669"/>
    <property type="project" value="TreeGrafter"/>
</dbReference>
<organism evidence="12 13">
    <name type="scientific">Pullulanibacillus pueri</name>
    <dbReference type="NCBI Taxonomy" id="1437324"/>
    <lineage>
        <taxon>Bacteria</taxon>
        <taxon>Bacillati</taxon>
        <taxon>Bacillota</taxon>
        <taxon>Bacilli</taxon>
        <taxon>Bacillales</taxon>
        <taxon>Sporolactobacillaceae</taxon>
        <taxon>Pullulanibacillus</taxon>
    </lineage>
</organism>
<accession>A0A8J3ELM3</accession>
<evidence type="ECO:0000256" key="3">
    <source>
        <dbReference type="ARBA" id="ARBA00005539"/>
    </source>
</evidence>
<evidence type="ECO:0000259" key="11">
    <source>
        <dbReference type="Pfam" id="PF13393"/>
    </source>
</evidence>
<comment type="caution">
    <text evidence="12">The sequence shown here is derived from an EMBL/GenBank/DDBJ whole genome shotgun (WGS) entry which is preliminary data.</text>
</comment>
<dbReference type="HAMAP" id="MF_00125">
    <property type="entry name" value="HisZ"/>
    <property type="match status" value="1"/>
</dbReference>
<dbReference type="GO" id="GO:0016757">
    <property type="term" value="F:glycosyltransferase activity"/>
    <property type="evidence" value="ECO:0007669"/>
    <property type="project" value="UniProtKB-KW"/>
</dbReference>
<comment type="similarity">
    <text evidence="3 9">Belongs to the class-II aminoacyl-tRNA synthetase family. HisZ subfamily.</text>
</comment>
<comment type="function">
    <text evidence="8 9">Required for the first step of histidine biosynthesis. May allow the feedback regulation of ATP phosphoribosyltransferase activity by histidine.</text>
</comment>
<keyword evidence="5 9" id="KW-0963">Cytoplasm</keyword>
<protein>
    <recommendedName>
        <fullName evidence="4 9">ATP phosphoribosyltransferase regulatory subunit</fullName>
    </recommendedName>
</protein>
<dbReference type="UniPathway" id="UPA00031">
    <property type="reaction ID" value="UER00006"/>
</dbReference>
<dbReference type="InterPro" id="IPR004516">
    <property type="entry name" value="HisRS/HisZ"/>
</dbReference>
<sequence>MQLPPESQDDLGWVVSQRLEIFETFRKTARLRGYNEITTPVIEYAETFTNPYVGMNLKTMLKWFDSEGDIEVLRPDWTIAIARALSSEHSSRKKWAYQGSVFQTDKPGIECRQAGIEIVDMDPVLGEVECLLLAHQFLQDIHIDPYFIELGHTGVFEALTQSMALGKRPKEQLRQAMHDKNKDEVYRISKNFSTDEQARELTELVDAFGSTHILADYEKRWKNQEHLLHIIHHLKKVIRLLEDLSDQEILIDLGRVKNLPYYSGIMFRGYSKTSGSTLFSGGRYDHLYHQFERKRTAVGLAFDVDELVQNTREESRPSRICLLADSDTLGAAEALRTSFEHAIVDVQFEEVDKTTYDKIFKIVDRSGQYEVIKE</sequence>
<dbReference type="GO" id="GO:0006427">
    <property type="term" value="P:histidyl-tRNA aminoacylation"/>
    <property type="evidence" value="ECO:0007669"/>
    <property type="project" value="TreeGrafter"/>
</dbReference>
<dbReference type="AlphaFoldDB" id="A0A8J3ELM3"/>
<dbReference type="RefSeq" id="WP_188496124.1">
    <property type="nucleotide sequence ID" value="NZ_BMFV01000004.1"/>
</dbReference>
<feature type="binding site" evidence="10">
    <location>
        <begin position="76"/>
        <end position="78"/>
    </location>
    <ligand>
        <name>L-histidine</name>
        <dbReference type="ChEBI" id="CHEBI:57595"/>
    </ligand>
</feature>
<dbReference type="PIRSF" id="PIRSF001549">
    <property type="entry name" value="His-tRNA_synth"/>
    <property type="match status" value="1"/>
</dbReference>
<feature type="binding site" evidence="10">
    <location>
        <begin position="261"/>
        <end position="262"/>
    </location>
    <ligand>
        <name>L-histidine</name>
        <dbReference type="ChEBI" id="CHEBI:57595"/>
    </ligand>
</feature>
<comment type="subcellular location">
    <subcellularLocation>
        <location evidence="1 9">Cytoplasm</location>
    </subcellularLocation>
</comment>
<keyword evidence="12" id="KW-0808">Transferase</keyword>
<evidence type="ECO:0000313" key="12">
    <source>
        <dbReference type="EMBL" id="GGH76961.1"/>
    </source>
</evidence>
<reference evidence="12" key="1">
    <citation type="journal article" date="2014" name="Int. J. Syst. Evol. Microbiol.">
        <title>Complete genome sequence of Corynebacterium casei LMG S-19264T (=DSM 44701T), isolated from a smear-ripened cheese.</title>
        <authorList>
            <consortium name="US DOE Joint Genome Institute (JGI-PGF)"/>
            <person name="Walter F."/>
            <person name="Albersmeier A."/>
            <person name="Kalinowski J."/>
            <person name="Ruckert C."/>
        </authorList>
    </citation>
    <scope>NUCLEOTIDE SEQUENCE</scope>
    <source>
        <strain evidence="12">CGMCC 1.12777</strain>
    </source>
</reference>
<dbReference type="GO" id="GO:0005737">
    <property type="term" value="C:cytoplasm"/>
    <property type="evidence" value="ECO:0007669"/>
    <property type="project" value="UniProtKB-SubCell"/>
</dbReference>
<evidence type="ECO:0000256" key="4">
    <source>
        <dbReference type="ARBA" id="ARBA00020397"/>
    </source>
</evidence>
<dbReference type="PANTHER" id="PTHR43707">
    <property type="entry name" value="HISTIDYL-TRNA SYNTHETASE"/>
    <property type="match status" value="1"/>
</dbReference>
<dbReference type="GO" id="GO:0140096">
    <property type="term" value="F:catalytic activity, acting on a protein"/>
    <property type="evidence" value="ECO:0007669"/>
    <property type="project" value="UniProtKB-ARBA"/>
</dbReference>
<comment type="subunit">
    <text evidence="9">Heteromultimer composed of HisG and HisZ subunits.</text>
</comment>
<proteinExistence type="inferred from homology"/>
<keyword evidence="12" id="KW-0328">Glycosyltransferase</keyword>
<dbReference type="EMBL" id="BMFV01000004">
    <property type="protein sequence ID" value="GGH76961.1"/>
    <property type="molecule type" value="Genomic_DNA"/>
</dbReference>
<evidence type="ECO:0000256" key="8">
    <source>
        <dbReference type="ARBA" id="ARBA00025246"/>
    </source>
</evidence>
<reference evidence="12" key="2">
    <citation type="submission" date="2020-09" db="EMBL/GenBank/DDBJ databases">
        <authorList>
            <person name="Sun Q."/>
            <person name="Zhou Y."/>
        </authorList>
    </citation>
    <scope>NUCLEOTIDE SEQUENCE</scope>
    <source>
        <strain evidence="12">CGMCC 1.12777</strain>
    </source>
</reference>
<dbReference type="Gene3D" id="3.30.930.10">
    <property type="entry name" value="Bira Bifunctional Protein, Domain 2"/>
    <property type="match status" value="1"/>
</dbReference>
<keyword evidence="6 9" id="KW-0028">Amino-acid biosynthesis</keyword>
<evidence type="ECO:0000256" key="6">
    <source>
        <dbReference type="ARBA" id="ARBA00022605"/>
    </source>
</evidence>
<evidence type="ECO:0000256" key="5">
    <source>
        <dbReference type="ARBA" id="ARBA00022490"/>
    </source>
</evidence>
<name>A0A8J3ELM3_9BACL</name>
<dbReference type="GO" id="GO:0000105">
    <property type="term" value="P:L-histidine biosynthetic process"/>
    <property type="evidence" value="ECO:0007669"/>
    <property type="project" value="UniProtKB-UniRule"/>
</dbReference>
<comment type="pathway">
    <text evidence="2 9">Amino-acid biosynthesis; L-histidine biosynthesis; L-histidine from 5-phospho-alpha-D-ribose 1-diphosphate: step 1/9.</text>
</comment>
<dbReference type="InterPro" id="IPR004517">
    <property type="entry name" value="HisZ"/>
</dbReference>
<evidence type="ECO:0000256" key="1">
    <source>
        <dbReference type="ARBA" id="ARBA00004496"/>
    </source>
</evidence>
<dbReference type="CDD" id="cd00773">
    <property type="entry name" value="HisRS-like_core"/>
    <property type="match status" value="1"/>
</dbReference>
<evidence type="ECO:0000256" key="7">
    <source>
        <dbReference type="ARBA" id="ARBA00023102"/>
    </source>
</evidence>
<dbReference type="Pfam" id="PF13393">
    <property type="entry name" value="tRNA-synt_His"/>
    <property type="match status" value="1"/>
</dbReference>
<dbReference type="PANTHER" id="PTHR43707:SF6">
    <property type="entry name" value="ATP PHOSPHORIBOSYLTRANSFERASE REGULATORY SUBUNIT"/>
    <property type="match status" value="1"/>
</dbReference>
<evidence type="ECO:0000256" key="2">
    <source>
        <dbReference type="ARBA" id="ARBA00004667"/>
    </source>
</evidence>
<dbReference type="SUPFAM" id="SSF55681">
    <property type="entry name" value="Class II aaRS and biotin synthetases"/>
    <property type="match status" value="1"/>
</dbReference>
<evidence type="ECO:0000256" key="10">
    <source>
        <dbReference type="PIRSR" id="PIRSR001549-1"/>
    </source>
</evidence>
<dbReference type="Proteomes" id="UP000656813">
    <property type="component" value="Unassembled WGS sequence"/>
</dbReference>
<gene>
    <name evidence="9 12" type="primary">hisZ</name>
    <name evidence="12" type="ORF">GCM10007096_08150</name>
</gene>
<dbReference type="InterPro" id="IPR045864">
    <property type="entry name" value="aa-tRNA-synth_II/BPL/LPL"/>
</dbReference>
<keyword evidence="13" id="KW-1185">Reference proteome</keyword>
<evidence type="ECO:0000313" key="13">
    <source>
        <dbReference type="Proteomes" id="UP000656813"/>
    </source>
</evidence>
<feature type="domain" description="Class II Histidinyl-tRNA synthetase (HisRS)-like catalytic core" evidence="11">
    <location>
        <begin position="17"/>
        <end position="307"/>
    </location>
</feature>